<evidence type="ECO:0000313" key="1">
    <source>
        <dbReference type="EMBL" id="MBC5680523.1"/>
    </source>
</evidence>
<sequence>MKDLDFRKQLIINEFKTMSKGKSKEEILPLLLALSTKAKQAGINFTKEDTLLIIEQVKDELTEQERQMLPQILALIGK</sequence>
<protein>
    <submittedName>
        <fullName evidence="1">Uncharacterized protein</fullName>
    </submittedName>
</protein>
<dbReference type="RefSeq" id="WP_021866964.1">
    <property type="nucleotide sequence ID" value="NZ_JACOPD010000003.1"/>
</dbReference>
<dbReference type="EMBL" id="JACOPD010000003">
    <property type="protein sequence ID" value="MBC5680523.1"/>
    <property type="molecule type" value="Genomic_DNA"/>
</dbReference>
<reference evidence="1 2" key="1">
    <citation type="submission" date="2020-08" db="EMBL/GenBank/DDBJ databases">
        <title>Genome public.</title>
        <authorList>
            <person name="Liu C."/>
            <person name="Sun Q."/>
        </authorList>
    </citation>
    <scope>NUCLEOTIDE SEQUENCE [LARGE SCALE GENOMIC DNA]</scope>
    <source>
        <strain evidence="1 2">NSJ-43</strain>
    </source>
</reference>
<gene>
    <name evidence="1" type="ORF">H8S01_06050</name>
</gene>
<dbReference type="Proteomes" id="UP000628463">
    <property type="component" value="Unassembled WGS sequence"/>
</dbReference>
<keyword evidence="2" id="KW-1185">Reference proteome</keyword>
<accession>A0ABR7G0E8</accession>
<name>A0ABR7G0E8_9FIRM</name>
<proteinExistence type="predicted"/>
<comment type="caution">
    <text evidence="1">The sequence shown here is derived from an EMBL/GenBank/DDBJ whole genome shotgun (WGS) entry which is preliminary data.</text>
</comment>
<evidence type="ECO:0000313" key="2">
    <source>
        <dbReference type="Proteomes" id="UP000628463"/>
    </source>
</evidence>
<organism evidence="1 2">
    <name type="scientific">Lachnospira hominis</name>
    <name type="common">ex Liu et al. 2021</name>
    <dbReference type="NCBI Taxonomy" id="2763051"/>
    <lineage>
        <taxon>Bacteria</taxon>
        <taxon>Bacillati</taxon>
        <taxon>Bacillota</taxon>
        <taxon>Clostridia</taxon>
        <taxon>Lachnospirales</taxon>
        <taxon>Lachnospiraceae</taxon>
        <taxon>Lachnospira</taxon>
    </lineage>
</organism>